<keyword evidence="4" id="KW-0547">Nucleotide-binding</keyword>
<feature type="domain" description="ABC transporter" evidence="14">
    <location>
        <begin position="480"/>
        <end position="785"/>
    </location>
</feature>
<keyword evidence="10" id="KW-0234">DNA repair</keyword>
<organism evidence="15 18">
    <name type="scientific">Arthrobacter bambusae</name>
    <dbReference type="NCBI Taxonomy" id="1338426"/>
    <lineage>
        <taxon>Bacteria</taxon>
        <taxon>Bacillati</taxon>
        <taxon>Actinomycetota</taxon>
        <taxon>Actinomycetes</taxon>
        <taxon>Micrococcales</taxon>
        <taxon>Micrococcaceae</taxon>
        <taxon>Arthrobacter</taxon>
    </lineage>
</organism>
<proteinExistence type="inferred from homology"/>
<evidence type="ECO:0000259" key="14">
    <source>
        <dbReference type="PROSITE" id="PS50893"/>
    </source>
</evidence>
<keyword evidence="7" id="KW-0067">ATP-binding</keyword>
<dbReference type="PANTHER" id="PTHR43152">
    <property type="entry name" value="UVRABC SYSTEM PROTEIN A"/>
    <property type="match status" value="1"/>
</dbReference>
<keyword evidence="17" id="KW-1185">Reference proteome</keyword>
<dbReference type="InterPro" id="IPR027417">
    <property type="entry name" value="P-loop_NTPase"/>
</dbReference>
<dbReference type="InterPro" id="IPR003439">
    <property type="entry name" value="ABC_transporter-like_ATP-bd"/>
</dbReference>
<keyword evidence="2" id="KW-0963">Cytoplasm</keyword>
<comment type="subcellular location">
    <subcellularLocation>
        <location evidence="1">Cytoplasm</location>
    </subcellularLocation>
</comment>
<evidence type="ECO:0000256" key="5">
    <source>
        <dbReference type="ARBA" id="ARBA00022763"/>
    </source>
</evidence>
<evidence type="ECO:0000313" key="18">
    <source>
        <dbReference type="Proteomes" id="UP001242995"/>
    </source>
</evidence>
<evidence type="ECO:0000256" key="6">
    <source>
        <dbReference type="ARBA" id="ARBA00022769"/>
    </source>
</evidence>
<evidence type="ECO:0000256" key="8">
    <source>
        <dbReference type="ARBA" id="ARBA00022881"/>
    </source>
</evidence>
<evidence type="ECO:0000256" key="10">
    <source>
        <dbReference type="ARBA" id="ARBA00023204"/>
    </source>
</evidence>
<keyword evidence="9" id="KW-0238">DNA-binding</keyword>
<evidence type="ECO:0000256" key="12">
    <source>
        <dbReference type="ARBA" id="ARBA00039316"/>
    </source>
</evidence>
<evidence type="ECO:0000256" key="1">
    <source>
        <dbReference type="ARBA" id="ARBA00004496"/>
    </source>
</evidence>
<dbReference type="Proteomes" id="UP001242995">
    <property type="component" value="Unassembled WGS sequence"/>
</dbReference>
<sequence>MSTATSTDTQSPELHTADTHDLIRVQGARENNLKDISIELPKRRLTVFTGVSGSGKSSLVFATIAAESQRMINETYSTFVQGFMPTMARPDVDLLEGLTTAIIVDQERMGANPRSTVGTATDANTMLRMLFSRLGQPHIGSPQAFSFNVASISGAGAVTVERGGTTTKERRSFSITGGMCPRCEGRGSVTDFDLTALYDAGKSLSGGALTIPGYSMDGWFGRIFSGSGFFDMDKPISKYTKKELHDLLHKEPTKIKVEGINLTYEGLIPKIQKSMLSKDPEGMQPHIRAFVERAITFTICPDCNGTRLTEAARSSKIKGISIADACSMQISDLAEWVRGLDEPSVAPLLKGLRHLLDSFAEIGLGYLSLDRPAGTLSGGEAQRTKMIRHLGSSLTDVTYVFDEPTIGLHPHDIQRMNKLLLQLRDKGNTVLVVEHKPEAIAIADHVVDLGPGAGTAGGEVVFEGTLEGLRSSGTLTGRHLEDRSTLKKTVRASAGALEIRGASENNLRDVDIDIPLGVLVVVTGVAGSGKSSLIHGSLSKRDGVVSIDQGAIKGSRRSNPATYTGLLEPIRKAFAKANGVKPALFSANSEGACPTCNGAGVIYTDLGFMDTVSTPCEECEGKRFQASVLEFRLGGRNIAEVLAMSVKEAEEFFSAGESRIPAAHAILQRLADVGLGYLSLGQPLTTLSGGERQRIKLATHMGEKGGVLVLDEPTSGLHLADVEQLLGLLDRLVDSGKSVIVIEHHQAVMAHADWIIDLGPGAGHDGGQIVFEGTPADLIAGRSTLTGEHLAAYIGR</sequence>
<dbReference type="GO" id="GO:0006281">
    <property type="term" value="P:DNA repair"/>
    <property type="evidence" value="ECO:0007669"/>
    <property type="project" value="UniProtKB-KW"/>
</dbReference>
<dbReference type="Pfam" id="PF00005">
    <property type="entry name" value="ABC_tran"/>
    <property type="match status" value="1"/>
</dbReference>
<dbReference type="GO" id="GO:0004518">
    <property type="term" value="F:nuclease activity"/>
    <property type="evidence" value="ECO:0007669"/>
    <property type="project" value="UniProtKB-KW"/>
</dbReference>
<dbReference type="GO" id="GO:0005524">
    <property type="term" value="F:ATP binding"/>
    <property type="evidence" value="ECO:0007669"/>
    <property type="project" value="UniProtKB-KW"/>
</dbReference>
<evidence type="ECO:0000256" key="3">
    <source>
        <dbReference type="ARBA" id="ARBA00022737"/>
    </source>
</evidence>
<dbReference type="Gene3D" id="3.40.50.300">
    <property type="entry name" value="P-loop containing nucleotide triphosphate hydrolases"/>
    <property type="match status" value="3"/>
</dbReference>
<dbReference type="RefSeq" id="WP_284989917.1">
    <property type="nucleotide sequence ID" value="NZ_JAUSRG010000007.1"/>
</dbReference>
<dbReference type="Gene3D" id="1.10.8.280">
    <property type="entry name" value="ABC transporter ATPase domain-like"/>
    <property type="match status" value="1"/>
</dbReference>
<dbReference type="Gene3D" id="1.20.1580.10">
    <property type="entry name" value="ABC transporter ATPase like domain"/>
    <property type="match status" value="2"/>
</dbReference>
<keyword evidence="5" id="KW-0227">DNA damage</keyword>
<evidence type="ECO:0000256" key="9">
    <source>
        <dbReference type="ARBA" id="ARBA00023125"/>
    </source>
</evidence>
<evidence type="ECO:0000256" key="11">
    <source>
        <dbReference type="ARBA" id="ARBA00038000"/>
    </source>
</evidence>
<reference evidence="15 17" key="1">
    <citation type="submission" date="2023-07" db="EMBL/GenBank/DDBJ databases">
        <title>Sorghum-associated microbial communities from plants grown in Nebraska, USA.</title>
        <authorList>
            <person name="Schachtman D."/>
        </authorList>
    </citation>
    <scope>NUCLEOTIDE SEQUENCE</scope>
    <source>
        <strain evidence="15">DS1006</strain>
        <strain evidence="16 17">DS1016</strain>
    </source>
</reference>
<dbReference type="GO" id="GO:0003677">
    <property type="term" value="F:DNA binding"/>
    <property type="evidence" value="ECO:0007669"/>
    <property type="project" value="UniProtKB-KW"/>
</dbReference>
<evidence type="ECO:0000313" key="16">
    <source>
        <dbReference type="EMBL" id="MDQ0181769.1"/>
    </source>
</evidence>
<evidence type="ECO:0000256" key="7">
    <source>
        <dbReference type="ARBA" id="ARBA00022840"/>
    </source>
</evidence>
<protein>
    <recommendedName>
        <fullName evidence="12">UvrABC system protein A</fullName>
    </recommendedName>
    <alternativeName>
        <fullName evidence="13">Excinuclease ABC subunit A</fullName>
    </alternativeName>
</protein>
<dbReference type="InterPro" id="IPR003593">
    <property type="entry name" value="AAA+_ATPase"/>
</dbReference>
<evidence type="ECO:0000313" key="15">
    <source>
        <dbReference type="EMBL" id="MDP9905723.1"/>
    </source>
</evidence>
<evidence type="ECO:0000313" key="17">
    <source>
        <dbReference type="Proteomes" id="UP001230951"/>
    </source>
</evidence>
<dbReference type="EMBL" id="JAUSTF010000007">
    <property type="protein sequence ID" value="MDQ0181769.1"/>
    <property type="molecule type" value="Genomic_DNA"/>
</dbReference>
<dbReference type="EMBL" id="JAUSRG010000007">
    <property type="protein sequence ID" value="MDP9905723.1"/>
    <property type="molecule type" value="Genomic_DNA"/>
</dbReference>
<dbReference type="GO" id="GO:0016887">
    <property type="term" value="F:ATP hydrolysis activity"/>
    <property type="evidence" value="ECO:0007669"/>
    <property type="project" value="InterPro"/>
</dbReference>
<dbReference type="AlphaFoldDB" id="A0AAW8DD64"/>
<evidence type="ECO:0000256" key="13">
    <source>
        <dbReference type="ARBA" id="ARBA00042156"/>
    </source>
</evidence>
<keyword evidence="3" id="KW-0677">Repeat</keyword>
<comment type="similarity">
    <text evidence="11">Belongs to the ABC transporter superfamily. UvrA family.</text>
</comment>
<accession>A0AAW8DD64</accession>
<dbReference type="GO" id="GO:0005737">
    <property type="term" value="C:cytoplasm"/>
    <property type="evidence" value="ECO:0007669"/>
    <property type="project" value="UniProtKB-SubCell"/>
</dbReference>
<dbReference type="PANTHER" id="PTHR43152:SF2">
    <property type="entry name" value="DRUG RESISTANCE ABC TRANSPORTER"/>
    <property type="match status" value="1"/>
</dbReference>
<feature type="domain" description="ABC transporter" evidence="14">
    <location>
        <begin position="17"/>
        <end position="476"/>
    </location>
</feature>
<dbReference type="SUPFAM" id="SSF52540">
    <property type="entry name" value="P-loop containing nucleoside triphosphate hydrolases"/>
    <property type="match status" value="2"/>
</dbReference>
<dbReference type="Proteomes" id="UP001230951">
    <property type="component" value="Unassembled WGS sequence"/>
</dbReference>
<dbReference type="SMART" id="SM00382">
    <property type="entry name" value="AAA"/>
    <property type="match status" value="2"/>
</dbReference>
<keyword evidence="8" id="KW-0267">Excision nuclease</keyword>
<gene>
    <name evidence="15" type="ORF">J2S90_002694</name>
    <name evidence="16" type="ORF">J2S93_003208</name>
</gene>
<comment type="caution">
    <text evidence="15">The sequence shown here is derived from an EMBL/GenBank/DDBJ whole genome shotgun (WGS) entry which is preliminary data.</text>
</comment>
<name>A0AAW8DD64_9MICC</name>
<keyword evidence="6" id="KW-0228">DNA excision</keyword>
<dbReference type="PROSITE" id="PS50893">
    <property type="entry name" value="ABC_TRANSPORTER_2"/>
    <property type="match status" value="2"/>
</dbReference>
<evidence type="ECO:0000256" key="2">
    <source>
        <dbReference type="ARBA" id="ARBA00022490"/>
    </source>
</evidence>
<evidence type="ECO:0000256" key="4">
    <source>
        <dbReference type="ARBA" id="ARBA00022741"/>
    </source>
</evidence>